<feature type="domain" description="ChrB N-terminal" evidence="1">
    <location>
        <begin position="20"/>
        <end position="175"/>
    </location>
</feature>
<reference evidence="2 3" key="1">
    <citation type="submission" date="2018-03" db="EMBL/GenBank/DDBJ databases">
        <title>Aerobic endospore-forming bacteria genome sequencing and assembly.</title>
        <authorList>
            <person name="Cavalcante D.A."/>
            <person name="Driks A."/>
            <person name="Putonti C."/>
            <person name="De-Souza M.T."/>
        </authorList>
    </citation>
    <scope>NUCLEOTIDE SEQUENCE [LARGE SCALE GENOMIC DNA]</scope>
    <source>
        <strain evidence="2 3">SDF0028</strain>
    </source>
</reference>
<comment type="caution">
    <text evidence="2">The sequence shown here is derived from an EMBL/GenBank/DDBJ whole genome shotgun (WGS) entry which is preliminary data.</text>
</comment>
<evidence type="ECO:0000259" key="1">
    <source>
        <dbReference type="Pfam" id="PF20229"/>
    </source>
</evidence>
<dbReference type="Proteomes" id="UP000316208">
    <property type="component" value="Unassembled WGS sequence"/>
</dbReference>
<sequence length="188" mass="22108">MTLKWIVLSYKVPAEPSTLRVRVWRNLKSLGVVYIQQSVCVVPDFPETHKKINQIKKIIDLGEGQTHVLEVRQFSEHTEEQLIQMFNEQRDKEYDEFLGGCNLLLNELESETQKGNFTFHEVEENEADLLKLKRWFRNIEKRDFFRSSNAPLARNQLNNCEVKLAQFTDEVYRSEGKIEGEIFNGDLN</sequence>
<dbReference type="InterPro" id="IPR046858">
    <property type="entry name" value="ChrB_N"/>
</dbReference>
<dbReference type="Pfam" id="PF20229">
    <property type="entry name" value="ChrB_N"/>
    <property type="match status" value="1"/>
</dbReference>
<organism evidence="2 3">
    <name type="scientific">Paenibacillus popilliae</name>
    <name type="common">Bacillus popilliae</name>
    <dbReference type="NCBI Taxonomy" id="78057"/>
    <lineage>
        <taxon>Bacteria</taxon>
        <taxon>Bacillati</taxon>
        <taxon>Bacillota</taxon>
        <taxon>Bacilli</taxon>
        <taxon>Bacillales</taxon>
        <taxon>Paenibacillaceae</taxon>
        <taxon>Paenibacillus</taxon>
    </lineage>
</organism>
<evidence type="ECO:0000313" key="2">
    <source>
        <dbReference type="EMBL" id="TQR46407.1"/>
    </source>
</evidence>
<accession>A0ABY3AUA4</accession>
<proteinExistence type="predicted"/>
<name>A0ABY3AUA4_PAEPP</name>
<gene>
    <name evidence="2" type="ORF">C7Y44_01620</name>
</gene>
<dbReference type="RefSeq" id="WP_142542419.1">
    <property type="nucleotide sequence ID" value="NZ_SADY01000001.1"/>
</dbReference>
<evidence type="ECO:0000313" key="3">
    <source>
        <dbReference type="Proteomes" id="UP000316208"/>
    </source>
</evidence>
<keyword evidence="3" id="KW-1185">Reference proteome</keyword>
<protein>
    <recommendedName>
        <fullName evidence="1">ChrB N-terminal domain-containing protein</fullName>
    </recommendedName>
</protein>
<dbReference type="EMBL" id="SADY01000001">
    <property type="protein sequence ID" value="TQR46407.1"/>
    <property type="molecule type" value="Genomic_DNA"/>
</dbReference>